<dbReference type="VEuPathDB" id="FungiDB:AMAG_08806"/>
<dbReference type="InterPro" id="IPR036514">
    <property type="entry name" value="SGNH_hydro_sf"/>
</dbReference>
<dbReference type="AlphaFoldDB" id="A0A0L0SMW8"/>
<evidence type="ECO:0000256" key="1">
    <source>
        <dbReference type="SAM" id="Phobius"/>
    </source>
</evidence>
<reference evidence="2 3" key="1">
    <citation type="submission" date="2009-11" db="EMBL/GenBank/DDBJ databases">
        <title>Annotation of Allomyces macrogynus ATCC 38327.</title>
        <authorList>
            <consortium name="The Broad Institute Genome Sequencing Platform"/>
            <person name="Russ C."/>
            <person name="Cuomo C."/>
            <person name="Burger G."/>
            <person name="Gray M.W."/>
            <person name="Holland P.W.H."/>
            <person name="King N."/>
            <person name="Lang F.B.F."/>
            <person name="Roger A.J."/>
            <person name="Ruiz-Trillo I."/>
            <person name="Young S.K."/>
            <person name="Zeng Q."/>
            <person name="Gargeya S."/>
            <person name="Fitzgerald M."/>
            <person name="Haas B."/>
            <person name="Abouelleil A."/>
            <person name="Alvarado L."/>
            <person name="Arachchi H.M."/>
            <person name="Berlin A."/>
            <person name="Chapman S.B."/>
            <person name="Gearin G."/>
            <person name="Goldberg J."/>
            <person name="Griggs A."/>
            <person name="Gujja S."/>
            <person name="Hansen M."/>
            <person name="Heiman D."/>
            <person name="Howarth C."/>
            <person name="Larimer J."/>
            <person name="Lui A."/>
            <person name="MacDonald P.J.P."/>
            <person name="McCowen C."/>
            <person name="Montmayeur A."/>
            <person name="Murphy C."/>
            <person name="Neiman D."/>
            <person name="Pearson M."/>
            <person name="Priest M."/>
            <person name="Roberts A."/>
            <person name="Saif S."/>
            <person name="Shea T."/>
            <person name="Sisk P."/>
            <person name="Stolte C."/>
            <person name="Sykes S."/>
            <person name="Wortman J."/>
            <person name="Nusbaum C."/>
            <person name="Birren B."/>
        </authorList>
    </citation>
    <scope>NUCLEOTIDE SEQUENCE [LARGE SCALE GENOMIC DNA]</scope>
    <source>
        <strain evidence="2 3">ATCC 38327</strain>
    </source>
</reference>
<evidence type="ECO:0000313" key="3">
    <source>
        <dbReference type="Proteomes" id="UP000054350"/>
    </source>
</evidence>
<keyword evidence="1" id="KW-0812">Transmembrane</keyword>
<dbReference type="STRING" id="578462.A0A0L0SMW8"/>
<gene>
    <name evidence="2" type="ORF">AMAG_08806</name>
</gene>
<dbReference type="Proteomes" id="UP000054350">
    <property type="component" value="Unassembled WGS sequence"/>
</dbReference>
<evidence type="ECO:0000313" key="2">
    <source>
        <dbReference type="EMBL" id="KNE63719.1"/>
    </source>
</evidence>
<dbReference type="Gene3D" id="3.40.50.1110">
    <property type="entry name" value="SGNH hydrolase"/>
    <property type="match status" value="1"/>
</dbReference>
<dbReference type="OrthoDB" id="10265800at2759"/>
<dbReference type="PANTHER" id="PTHR21325:SF31">
    <property type="entry name" value="GH22081P-RELATED"/>
    <property type="match status" value="1"/>
</dbReference>
<accession>A0A0L0SMW8</accession>
<reference evidence="3" key="2">
    <citation type="submission" date="2009-11" db="EMBL/GenBank/DDBJ databases">
        <title>The Genome Sequence of Allomyces macrogynus strain ATCC 38327.</title>
        <authorList>
            <consortium name="The Broad Institute Genome Sequencing Platform"/>
            <person name="Russ C."/>
            <person name="Cuomo C."/>
            <person name="Shea T."/>
            <person name="Young S.K."/>
            <person name="Zeng Q."/>
            <person name="Koehrsen M."/>
            <person name="Haas B."/>
            <person name="Borodovsky M."/>
            <person name="Guigo R."/>
            <person name="Alvarado L."/>
            <person name="Berlin A."/>
            <person name="Borenstein D."/>
            <person name="Chen Z."/>
            <person name="Engels R."/>
            <person name="Freedman E."/>
            <person name="Gellesch M."/>
            <person name="Goldberg J."/>
            <person name="Griggs A."/>
            <person name="Gujja S."/>
            <person name="Heiman D."/>
            <person name="Hepburn T."/>
            <person name="Howarth C."/>
            <person name="Jen D."/>
            <person name="Larson L."/>
            <person name="Lewis B."/>
            <person name="Mehta T."/>
            <person name="Park D."/>
            <person name="Pearson M."/>
            <person name="Roberts A."/>
            <person name="Saif S."/>
            <person name="Shenoy N."/>
            <person name="Sisk P."/>
            <person name="Stolte C."/>
            <person name="Sykes S."/>
            <person name="Walk T."/>
            <person name="White J."/>
            <person name="Yandava C."/>
            <person name="Burger G."/>
            <person name="Gray M.W."/>
            <person name="Holland P.W.H."/>
            <person name="King N."/>
            <person name="Lang F.B.F."/>
            <person name="Roger A.J."/>
            <person name="Ruiz-Trillo I."/>
            <person name="Lander E."/>
            <person name="Nusbaum C."/>
        </authorList>
    </citation>
    <scope>NUCLEOTIDE SEQUENCE [LARGE SCALE GENOMIC DNA]</scope>
    <source>
        <strain evidence="3">ATCC 38327</strain>
    </source>
</reference>
<dbReference type="eggNOG" id="KOG3670">
    <property type="taxonomic scope" value="Eukaryota"/>
</dbReference>
<dbReference type="PANTHER" id="PTHR21325">
    <property type="entry name" value="PHOSPHOLIPASE B, PLB1"/>
    <property type="match status" value="1"/>
</dbReference>
<dbReference type="GO" id="GO:0004620">
    <property type="term" value="F:phospholipase activity"/>
    <property type="evidence" value="ECO:0007669"/>
    <property type="project" value="InterPro"/>
</dbReference>
<protein>
    <submittedName>
        <fullName evidence="2">Uncharacterized protein</fullName>
    </submittedName>
</protein>
<dbReference type="Pfam" id="PF00657">
    <property type="entry name" value="Lipase_GDSL"/>
    <property type="match status" value="1"/>
</dbReference>
<dbReference type="InterPro" id="IPR001087">
    <property type="entry name" value="GDSL"/>
</dbReference>
<dbReference type="GO" id="GO:0006644">
    <property type="term" value="P:phospholipid metabolic process"/>
    <property type="evidence" value="ECO:0007669"/>
    <property type="project" value="TreeGrafter"/>
</dbReference>
<dbReference type="EMBL" id="GG745343">
    <property type="protein sequence ID" value="KNE63719.1"/>
    <property type="molecule type" value="Genomic_DNA"/>
</dbReference>
<name>A0A0L0SMW8_ALLM3</name>
<feature type="non-terminal residue" evidence="2">
    <location>
        <position position="1"/>
    </location>
</feature>
<dbReference type="OMA" id="PNKCANQ"/>
<keyword evidence="1" id="KW-1133">Transmembrane helix</keyword>
<keyword evidence="1" id="KW-0472">Membrane</keyword>
<feature type="transmembrane region" description="Helical" evidence="1">
    <location>
        <begin position="37"/>
        <end position="55"/>
    </location>
</feature>
<sequence length="455" mass="50548">MSPSKAAQQARTVVHQPRVSPTICNTMRYSAPSWRSVAPVIIVMFLAAAAAATFATPVGPLVTVSTHQHPVPASDLSANSTYVNWTEPWTAPWLHDWSEFLRHEASKWAHWGVNDTCSHPVPLFPCASLENQEDDDGIAYKARTADQVRHRDVRIVAVLGDSISAGFGMISDKLPSARVLEYRGKVFSIGGDKHELTLPNLLARVSATGKHHRKPLGAPKLVTVPLALGKDLDRAVSGAIVQDLSTQATSLLSLLALPPYLPHYRDWKLVTVLIGANNLCRVCFDDRAVNPVVIKAQLRTVLLRLRRAAPRWIVNLMGLFKVAQVFDAAQPVPYCKTVFERFHFCPCVGDAGSRERMNQLVDAYNAAFADLAREFEGDKKFKVIYQPGFTGTDIVQYGQEFLSKLDCFHPNLCANQVMAHVLWNNMLEPVGAKTTVFDPYNLTWTCPSRYRMYIS</sequence>
<proteinExistence type="predicted"/>
<dbReference type="InterPro" id="IPR038885">
    <property type="entry name" value="PLB1"/>
</dbReference>
<organism evidence="2 3">
    <name type="scientific">Allomyces macrogynus (strain ATCC 38327)</name>
    <name type="common">Allomyces javanicus var. macrogynus</name>
    <dbReference type="NCBI Taxonomy" id="578462"/>
    <lineage>
        <taxon>Eukaryota</taxon>
        <taxon>Fungi</taxon>
        <taxon>Fungi incertae sedis</taxon>
        <taxon>Blastocladiomycota</taxon>
        <taxon>Blastocladiomycetes</taxon>
        <taxon>Blastocladiales</taxon>
        <taxon>Blastocladiaceae</taxon>
        <taxon>Allomyces</taxon>
    </lineage>
</organism>
<dbReference type="SUPFAM" id="SSF52266">
    <property type="entry name" value="SGNH hydrolase"/>
    <property type="match status" value="1"/>
</dbReference>
<keyword evidence="3" id="KW-1185">Reference proteome</keyword>